<sequence length="91" mass="10588">MWWLMQPTWPRRMVMPRFAPGDVVVPRVAHMPEHAGRAARVLRVVWDRPFYVLDFGDGRPHRWYAEDELRPAPAGVRPGQVVLRPRHPGSS</sequence>
<evidence type="ECO:0000313" key="1">
    <source>
        <dbReference type="EMBL" id="BDG61171.1"/>
    </source>
</evidence>
<accession>A0AA35G6E7</accession>
<dbReference type="RefSeq" id="WP_264841843.1">
    <property type="nucleotide sequence ID" value="NZ_AP025628.1"/>
</dbReference>
<proteinExistence type="predicted"/>
<protein>
    <submittedName>
        <fullName evidence="1">Uncharacterized protein</fullName>
    </submittedName>
</protein>
<name>A0AA35G6E7_9FIRM</name>
<keyword evidence="2" id="KW-1185">Reference proteome</keyword>
<gene>
    <name evidence="1" type="ORF">caldi_22610</name>
</gene>
<organism evidence="1 2">
    <name type="scientific">Caldinitratiruptor microaerophilus</name>
    <dbReference type="NCBI Taxonomy" id="671077"/>
    <lineage>
        <taxon>Bacteria</taxon>
        <taxon>Bacillati</taxon>
        <taxon>Bacillota</taxon>
        <taxon>Clostridia</taxon>
        <taxon>Eubacteriales</taxon>
        <taxon>Symbiobacteriaceae</taxon>
        <taxon>Caldinitratiruptor</taxon>
    </lineage>
</organism>
<dbReference type="Proteomes" id="UP001163687">
    <property type="component" value="Chromosome"/>
</dbReference>
<evidence type="ECO:0000313" key="2">
    <source>
        <dbReference type="Proteomes" id="UP001163687"/>
    </source>
</evidence>
<dbReference type="EMBL" id="AP025628">
    <property type="protein sequence ID" value="BDG61171.1"/>
    <property type="molecule type" value="Genomic_DNA"/>
</dbReference>
<dbReference type="KEGG" id="cmic:caldi_22610"/>
<reference evidence="1" key="1">
    <citation type="submission" date="2022-03" db="EMBL/GenBank/DDBJ databases">
        <title>Complete genome sequence of Caldinitratiruptor microaerophilus.</title>
        <authorList>
            <person name="Mukaiyama R."/>
            <person name="Nishiyama T."/>
            <person name="Ueda K."/>
        </authorList>
    </citation>
    <scope>NUCLEOTIDE SEQUENCE</scope>
    <source>
        <strain evidence="1">JCM 16183</strain>
    </source>
</reference>
<dbReference type="AlphaFoldDB" id="A0AA35G6E7"/>